<evidence type="ECO:0000256" key="1">
    <source>
        <dbReference type="ARBA" id="ARBA00008918"/>
    </source>
</evidence>
<dbReference type="InterPro" id="IPR005031">
    <property type="entry name" value="COQ10_START"/>
</dbReference>
<sequence length="172" mass="20136">MSTTSLQDEAIQIIRASDGIYHLHTETVIPYALDEVFAFFAEPQNLEALTPPWLNFEITTPAPIEMRAGTLIDYRLKLHGIPIKWKTEISEWEPPFRFVDRQLKGPYRLWHHEHTFTECEAGTQVTDDVHYAVLGGAMINRLFVQKDVVRIFHYRREQLRKFKPASRERTAN</sequence>
<gene>
    <name evidence="3" type="ORF">DIT97_09535</name>
</gene>
<organism evidence="3 4">
    <name type="scientific">Gimesia maris</name>
    <dbReference type="NCBI Taxonomy" id="122"/>
    <lineage>
        <taxon>Bacteria</taxon>
        <taxon>Pseudomonadati</taxon>
        <taxon>Planctomycetota</taxon>
        <taxon>Planctomycetia</taxon>
        <taxon>Planctomycetales</taxon>
        <taxon>Planctomycetaceae</taxon>
        <taxon>Gimesia</taxon>
    </lineage>
</organism>
<dbReference type="CDD" id="cd07820">
    <property type="entry name" value="SRPBCC_3"/>
    <property type="match status" value="1"/>
</dbReference>
<comment type="similarity">
    <text evidence="1">Belongs to the ribosome association toxin RatA family.</text>
</comment>
<dbReference type="Gene3D" id="3.30.530.20">
    <property type="match status" value="1"/>
</dbReference>
<dbReference type="EMBL" id="DQAY01000056">
    <property type="protein sequence ID" value="HCO23272.1"/>
    <property type="molecule type" value="Genomic_DNA"/>
</dbReference>
<dbReference type="AlphaFoldDB" id="A0A3D3R5B5"/>
<dbReference type="SUPFAM" id="SSF55961">
    <property type="entry name" value="Bet v1-like"/>
    <property type="match status" value="1"/>
</dbReference>
<proteinExistence type="inferred from homology"/>
<dbReference type="InterPro" id="IPR023393">
    <property type="entry name" value="START-like_dom_sf"/>
</dbReference>
<protein>
    <submittedName>
        <fullName evidence="3">CDP-paratose 2-epimerase</fullName>
    </submittedName>
</protein>
<accession>A0A3D3R5B5</accession>
<evidence type="ECO:0000313" key="3">
    <source>
        <dbReference type="EMBL" id="HCO23272.1"/>
    </source>
</evidence>
<dbReference type="Pfam" id="PF03364">
    <property type="entry name" value="Polyketide_cyc"/>
    <property type="match status" value="1"/>
</dbReference>
<feature type="domain" description="Coenzyme Q-binding protein COQ10 START" evidence="2">
    <location>
        <begin position="29"/>
        <end position="142"/>
    </location>
</feature>
<name>A0A3D3R5B5_9PLAN</name>
<comment type="caution">
    <text evidence="3">The sequence shown here is derived from an EMBL/GenBank/DDBJ whole genome shotgun (WGS) entry which is preliminary data.</text>
</comment>
<reference evidence="3 4" key="1">
    <citation type="journal article" date="2018" name="Nat. Biotechnol.">
        <title>A standardized bacterial taxonomy based on genome phylogeny substantially revises the tree of life.</title>
        <authorList>
            <person name="Parks D.H."/>
            <person name="Chuvochina M."/>
            <person name="Waite D.W."/>
            <person name="Rinke C."/>
            <person name="Skarshewski A."/>
            <person name="Chaumeil P.A."/>
            <person name="Hugenholtz P."/>
        </authorList>
    </citation>
    <scope>NUCLEOTIDE SEQUENCE [LARGE SCALE GENOMIC DNA]</scope>
    <source>
        <strain evidence="3">UBA9375</strain>
    </source>
</reference>
<dbReference type="Proteomes" id="UP000263642">
    <property type="component" value="Unassembled WGS sequence"/>
</dbReference>
<evidence type="ECO:0000259" key="2">
    <source>
        <dbReference type="Pfam" id="PF03364"/>
    </source>
</evidence>
<evidence type="ECO:0000313" key="4">
    <source>
        <dbReference type="Proteomes" id="UP000263642"/>
    </source>
</evidence>